<dbReference type="Proteomes" id="UP000798046">
    <property type="component" value="Unassembled WGS sequence"/>
</dbReference>
<reference evidence="1 2" key="1">
    <citation type="journal article" date="2020" name="Microorganisms">
        <title>Description of Three Novel Members in the Family Geobacteraceae, Oryzomonas japonicum gen. nov., sp. nov., Oryzomonas sagensis sp. nov., and Oryzomonas ruber sp. nov.</title>
        <authorList>
            <person name="Xu Z."/>
            <person name="Masuda Y."/>
            <person name="Hayakawa C."/>
            <person name="Ushijima N."/>
            <person name="Kawano K."/>
            <person name="Shiratori Y."/>
            <person name="Senoo K."/>
            <person name="Itoh H."/>
        </authorList>
    </citation>
    <scope>NUCLEOTIDE SEQUENCE [LARGE SCALE GENOMIC DNA]</scope>
    <source>
        <strain evidence="1 2">Red100</strain>
    </source>
</reference>
<evidence type="ECO:0000313" key="1">
    <source>
        <dbReference type="EMBL" id="KAB0670087.1"/>
    </source>
</evidence>
<protein>
    <recommendedName>
        <fullName evidence="3">Helix-turn-helix domain-containing protein</fullName>
    </recommendedName>
</protein>
<dbReference type="RefSeq" id="WP_151156461.1">
    <property type="nucleotide sequence ID" value="NZ_VZRA01000002.1"/>
</dbReference>
<name>A0ABQ6TNW4_9BACT</name>
<sequence length="68" mass="8227">MRTITYEPKSCYSLEEAVEVMKNYVTVEWLKALEKQGRGIPYFYKGRMIKTIKAEDLFEWIRENFPQE</sequence>
<evidence type="ECO:0000313" key="2">
    <source>
        <dbReference type="Proteomes" id="UP000798046"/>
    </source>
</evidence>
<proteinExistence type="predicted"/>
<gene>
    <name evidence="1" type="ORF">F6V30_07950</name>
</gene>
<organism evidence="1 2">
    <name type="scientific">Oryzomonas sagensis</name>
    <dbReference type="NCBI Taxonomy" id="2603857"/>
    <lineage>
        <taxon>Bacteria</taxon>
        <taxon>Pseudomonadati</taxon>
        <taxon>Thermodesulfobacteriota</taxon>
        <taxon>Desulfuromonadia</taxon>
        <taxon>Geobacterales</taxon>
        <taxon>Geobacteraceae</taxon>
        <taxon>Oryzomonas</taxon>
    </lineage>
</organism>
<accession>A0ABQ6TNW4</accession>
<evidence type="ECO:0008006" key="3">
    <source>
        <dbReference type="Google" id="ProtNLM"/>
    </source>
</evidence>
<dbReference type="EMBL" id="VZRA01000002">
    <property type="protein sequence ID" value="KAB0670087.1"/>
    <property type="molecule type" value="Genomic_DNA"/>
</dbReference>
<keyword evidence="2" id="KW-1185">Reference proteome</keyword>
<comment type="caution">
    <text evidence="1">The sequence shown here is derived from an EMBL/GenBank/DDBJ whole genome shotgun (WGS) entry which is preliminary data.</text>
</comment>